<feature type="transmembrane region" description="Helical" evidence="1">
    <location>
        <begin position="6"/>
        <end position="31"/>
    </location>
</feature>
<dbReference type="Proteomes" id="UP000264693">
    <property type="component" value="Chromosome"/>
</dbReference>
<feature type="transmembrane region" description="Helical" evidence="1">
    <location>
        <begin position="90"/>
        <end position="111"/>
    </location>
</feature>
<dbReference type="KEGG" id="amar:AMRN_1165"/>
<accession>A0A347TJY4</accession>
<feature type="transmembrane region" description="Helical" evidence="1">
    <location>
        <begin position="52"/>
        <end position="70"/>
    </location>
</feature>
<name>A0A347TJY4_9BACT</name>
<proteinExistence type="predicted"/>
<keyword evidence="1" id="KW-1133">Transmembrane helix</keyword>
<keyword evidence="1" id="KW-0812">Transmembrane</keyword>
<sequence>MAYNIALIIHVFCAIFFVGFIFADVFVLNILDKKYNTQKAEEIKQTIYTKGVKVYPVCVLLLVLSGGYMFSKYINSTLGYFQTNMQILLWIKLFLVLGIAIGVLYSLSCKFRQKKPMAFMKHFHLIALILAIIIVILAKVMFWV</sequence>
<dbReference type="AlphaFoldDB" id="A0A347TJY4"/>
<keyword evidence="4" id="KW-1185">Reference proteome</keyword>
<keyword evidence="1" id="KW-0472">Membrane</keyword>
<feature type="transmembrane region" description="Helical" evidence="1">
    <location>
        <begin position="123"/>
        <end position="143"/>
    </location>
</feature>
<gene>
    <name evidence="2" type="ORF">AMRN_1165</name>
    <name evidence="3" type="ORF">CPH92_04660</name>
</gene>
<organism evidence="2 5">
    <name type="scientific">Malaciobacter marinus</name>
    <dbReference type="NCBI Taxonomy" id="505249"/>
    <lineage>
        <taxon>Bacteria</taxon>
        <taxon>Pseudomonadati</taxon>
        <taxon>Campylobacterota</taxon>
        <taxon>Epsilonproteobacteria</taxon>
        <taxon>Campylobacterales</taxon>
        <taxon>Arcobacteraceae</taxon>
        <taxon>Malaciobacter</taxon>
    </lineage>
</organism>
<reference evidence="4" key="1">
    <citation type="submission" date="2017-09" db="EMBL/GenBank/DDBJ databases">
        <title>Arcobacter canalis sp. nov., a new species isolated from a water canal contaminated with urban sewage.</title>
        <authorList>
            <person name="Perez-Cataluna A."/>
            <person name="Salas-Masso N."/>
            <person name="Figueras M.J."/>
        </authorList>
    </citation>
    <scope>NUCLEOTIDE SEQUENCE [LARGE SCALE GENOMIC DNA]</scope>
    <source>
        <strain evidence="4">CECT 7727</strain>
    </source>
</reference>
<evidence type="ECO:0000313" key="4">
    <source>
        <dbReference type="Proteomes" id="UP000224740"/>
    </source>
</evidence>
<dbReference type="EMBL" id="NXAO01000018">
    <property type="protein sequence ID" value="PHO15868.1"/>
    <property type="molecule type" value="Genomic_DNA"/>
</dbReference>
<dbReference type="EMBL" id="CP032101">
    <property type="protein sequence ID" value="AXX86912.1"/>
    <property type="molecule type" value="Genomic_DNA"/>
</dbReference>
<dbReference type="InterPro" id="IPR007418">
    <property type="entry name" value="DUF474"/>
</dbReference>
<dbReference type="Proteomes" id="UP000224740">
    <property type="component" value="Unassembled WGS sequence"/>
</dbReference>
<reference evidence="3" key="2">
    <citation type="submission" date="2017-09" db="EMBL/GenBank/DDBJ databases">
        <authorList>
            <person name="Perez-Cataluna A."/>
            <person name="Figueras M.J."/>
            <person name="Salas-Masso N."/>
        </authorList>
    </citation>
    <scope>NUCLEOTIDE SEQUENCE</scope>
    <source>
        <strain evidence="3">CECT 7727</strain>
    </source>
</reference>
<reference evidence="2 5" key="3">
    <citation type="submission" date="2018-08" db="EMBL/GenBank/DDBJ databases">
        <title>Complete genome of the Arcobacter marinus type strain JCM 15502.</title>
        <authorList>
            <person name="Miller W.G."/>
            <person name="Yee E."/>
            <person name="Huynh S."/>
            <person name="Parker C.T."/>
        </authorList>
    </citation>
    <scope>NUCLEOTIDE SEQUENCE [LARGE SCALE GENOMIC DNA]</scope>
    <source>
        <strain evidence="2 5">JCM 15502</strain>
    </source>
</reference>
<evidence type="ECO:0000313" key="5">
    <source>
        <dbReference type="Proteomes" id="UP000264693"/>
    </source>
</evidence>
<protein>
    <submittedName>
        <fullName evidence="3">Copper resistance protein CopD</fullName>
    </submittedName>
    <submittedName>
        <fullName evidence="2">Putative membrane protein</fullName>
    </submittedName>
</protein>
<evidence type="ECO:0000256" key="1">
    <source>
        <dbReference type="SAM" id="Phobius"/>
    </source>
</evidence>
<evidence type="ECO:0000313" key="2">
    <source>
        <dbReference type="EMBL" id="AXX86912.1"/>
    </source>
</evidence>
<evidence type="ECO:0000313" key="3">
    <source>
        <dbReference type="EMBL" id="PHO15868.1"/>
    </source>
</evidence>
<dbReference type="PIRSF" id="PIRSF015875">
    <property type="entry name" value="UCP015875"/>
    <property type="match status" value="1"/>
</dbReference>
<dbReference type="RefSeq" id="WP_099310596.1">
    <property type="nucleotide sequence ID" value="NZ_CP032101.1"/>
</dbReference>